<keyword evidence="3" id="KW-1185">Reference proteome</keyword>
<organism evidence="2 3">
    <name type="scientific">Anaerosporobacter mobilis DSM 15930</name>
    <dbReference type="NCBI Taxonomy" id="1120996"/>
    <lineage>
        <taxon>Bacteria</taxon>
        <taxon>Bacillati</taxon>
        <taxon>Bacillota</taxon>
        <taxon>Clostridia</taxon>
        <taxon>Lachnospirales</taxon>
        <taxon>Lachnospiraceae</taxon>
        <taxon>Anaerosporobacter</taxon>
    </lineage>
</organism>
<reference evidence="2 3" key="1">
    <citation type="submission" date="2016-11" db="EMBL/GenBank/DDBJ databases">
        <authorList>
            <person name="Jaros S."/>
            <person name="Januszkiewicz K."/>
            <person name="Wedrychowicz H."/>
        </authorList>
    </citation>
    <scope>NUCLEOTIDE SEQUENCE [LARGE SCALE GENOMIC DNA]</scope>
    <source>
        <strain evidence="2 3">DSM 15930</strain>
    </source>
</reference>
<keyword evidence="1" id="KW-0812">Transmembrane</keyword>
<keyword evidence="1" id="KW-1133">Transmembrane helix</keyword>
<name>A0A1M7H4F1_9FIRM</name>
<dbReference type="RefSeq" id="WP_073284806.1">
    <property type="nucleotide sequence ID" value="NZ_FRCP01000007.1"/>
</dbReference>
<dbReference type="AlphaFoldDB" id="A0A1M7H4F1"/>
<feature type="transmembrane region" description="Helical" evidence="1">
    <location>
        <begin position="6"/>
        <end position="33"/>
    </location>
</feature>
<proteinExistence type="predicted"/>
<protein>
    <recommendedName>
        <fullName evidence="4">DUF2953 domain-containing protein</fullName>
    </recommendedName>
</protein>
<evidence type="ECO:0008006" key="4">
    <source>
        <dbReference type="Google" id="ProtNLM"/>
    </source>
</evidence>
<dbReference type="Proteomes" id="UP000184038">
    <property type="component" value="Unassembled WGS sequence"/>
</dbReference>
<dbReference type="InterPro" id="IPR021338">
    <property type="entry name" value="DUF2953"/>
</dbReference>
<dbReference type="EMBL" id="FRCP01000007">
    <property type="protein sequence ID" value="SHM23461.1"/>
    <property type="molecule type" value="Genomic_DNA"/>
</dbReference>
<dbReference type="OrthoDB" id="2087351at2"/>
<evidence type="ECO:0000313" key="2">
    <source>
        <dbReference type="EMBL" id="SHM23461.1"/>
    </source>
</evidence>
<evidence type="ECO:0000256" key="1">
    <source>
        <dbReference type="SAM" id="Phobius"/>
    </source>
</evidence>
<evidence type="ECO:0000313" key="3">
    <source>
        <dbReference type="Proteomes" id="UP000184038"/>
    </source>
</evidence>
<accession>A0A1M7H4F1</accession>
<keyword evidence="1" id="KW-0472">Membrane</keyword>
<dbReference type="STRING" id="1120996.SAMN02746066_01289"/>
<dbReference type="Pfam" id="PF11167">
    <property type="entry name" value="DUF2953"/>
    <property type="match status" value="1"/>
</dbReference>
<gene>
    <name evidence="2" type="ORF">SAMN02746066_01289</name>
</gene>
<sequence>MLHVIFIILKIIGIVLGVLLALFLFLVGIILFVPVRYRVYASKYDTIQVKARVSWLLRIVSLRFRYYSEEETYWYCLRIFGFTLIDSNRPTKVKKVKKEKVKKTKLNKHKDKKTKVKKTKKVIASDKVLGIDDQIDSKDKTIEDNDIVYDEIEEDKKDIIKPLQNEHTNIVRNIEEAEEEREGFFSRITKPIKTIFQRIKDIFIKIREGLQAIRNIFSNIKAKIHLIKEFLAIEDNRKGIGRVYAGLKKTLKHILPYKVKGVVRIGLDDPCSTGYLLGALSMAYPIYADKIQIIPDFQEEVLEGQVDAKGRIRAFILLIIGIKLILNDNFKTLLKNVKELKEEL</sequence>